<gene>
    <name evidence="9" type="ORF">L873DRAFT_1848793</name>
</gene>
<evidence type="ECO:0000256" key="6">
    <source>
        <dbReference type="ARBA" id="ARBA00023136"/>
    </source>
</evidence>
<feature type="domain" description="Major facilitator superfamily (MFS) profile" evidence="8">
    <location>
        <begin position="62"/>
        <end position="450"/>
    </location>
</feature>
<dbReference type="SUPFAM" id="SSF103473">
    <property type="entry name" value="MFS general substrate transporter"/>
    <property type="match status" value="1"/>
</dbReference>
<protein>
    <submittedName>
        <fullName evidence="9">MFS general substrate transporter</fullName>
    </submittedName>
</protein>
<reference evidence="9 10" key="1">
    <citation type="journal article" date="2018" name="Nat. Ecol. Evol.">
        <title>Pezizomycetes genomes reveal the molecular basis of ectomycorrhizal truffle lifestyle.</title>
        <authorList>
            <person name="Murat C."/>
            <person name="Payen T."/>
            <person name="Noel B."/>
            <person name="Kuo A."/>
            <person name="Morin E."/>
            <person name="Chen J."/>
            <person name="Kohler A."/>
            <person name="Krizsan K."/>
            <person name="Balestrini R."/>
            <person name="Da Silva C."/>
            <person name="Montanini B."/>
            <person name="Hainaut M."/>
            <person name="Levati E."/>
            <person name="Barry K.W."/>
            <person name="Belfiori B."/>
            <person name="Cichocki N."/>
            <person name="Clum A."/>
            <person name="Dockter R.B."/>
            <person name="Fauchery L."/>
            <person name="Guy J."/>
            <person name="Iotti M."/>
            <person name="Le Tacon F."/>
            <person name="Lindquist E.A."/>
            <person name="Lipzen A."/>
            <person name="Malagnac F."/>
            <person name="Mello A."/>
            <person name="Molinier V."/>
            <person name="Miyauchi S."/>
            <person name="Poulain J."/>
            <person name="Riccioni C."/>
            <person name="Rubini A."/>
            <person name="Sitrit Y."/>
            <person name="Splivallo R."/>
            <person name="Traeger S."/>
            <person name="Wang M."/>
            <person name="Zifcakova L."/>
            <person name="Wipf D."/>
            <person name="Zambonelli A."/>
            <person name="Paolocci F."/>
            <person name="Nowrousian M."/>
            <person name="Ottonello S."/>
            <person name="Baldrian P."/>
            <person name="Spatafora J.W."/>
            <person name="Henrissat B."/>
            <person name="Nagy L.G."/>
            <person name="Aury J.M."/>
            <person name="Wincker P."/>
            <person name="Grigoriev I.V."/>
            <person name="Bonfante P."/>
            <person name="Martin F.M."/>
        </authorList>
    </citation>
    <scope>NUCLEOTIDE SEQUENCE [LARGE SCALE GENOMIC DNA]</scope>
    <source>
        <strain evidence="9 10">120613-1</strain>
    </source>
</reference>
<keyword evidence="6 7" id="KW-0472">Membrane</keyword>
<evidence type="ECO:0000256" key="4">
    <source>
        <dbReference type="ARBA" id="ARBA00022692"/>
    </source>
</evidence>
<dbReference type="Proteomes" id="UP000276215">
    <property type="component" value="Unassembled WGS sequence"/>
</dbReference>
<keyword evidence="10" id="KW-1185">Reference proteome</keyword>
<evidence type="ECO:0000256" key="2">
    <source>
        <dbReference type="ARBA" id="ARBA00008335"/>
    </source>
</evidence>
<feature type="transmembrane region" description="Helical" evidence="7">
    <location>
        <begin position="128"/>
        <end position="147"/>
    </location>
</feature>
<evidence type="ECO:0000259" key="8">
    <source>
        <dbReference type="PROSITE" id="PS50850"/>
    </source>
</evidence>
<proteinExistence type="inferred from homology"/>
<dbReference type="EMBL" id="ML120525">
    <property type="protein sequence ID" value="RPA90455.1"/>
    <property type="molecule type" value="Genomic_DNA"/>
</dbReference>
<evidence type="ECO:0000256" key="3">
    <source>
        <dbReference type="ARBA" id="ARBA00022448"/>
    </source>
</evidence>
<feature type="transmembrane region" description="Helical" evidence="7">
    <location>
        <begin position="153"/>
        <end position="172"/>
    </location>
</feature>
<comment type="subcellular location">
    <subcellularLocation>
        <location evidence="1">Endomembrane system</location>
        <topology evidence="1">Multi-pass membrane protein</topology>
    </subcellularLocation>
</comment>
<feature type="transmembrane region" description="Helical" evidence="7">
    <location>
        <begin position="184"/>
        <end position="204"/>
    </location>
</feature>
<dbReference type="GO" id="GO:0022857">
    <property type="term" value="F:transmembrane transporter activity"/>
    <property type="evidence" value="ECO:0007669"/>
    <property type="project" value="InterPro"/>
</dbReference>
<evidence type="ECO:0000256" key="1">
    <source>
        <dbReference type="ARBA" id="ARBA00004127"/>
    </source>
</evidence>
<dbReference type="GO" id="GO:0016020">
    <property type="term" value="C:membrane"/>
    <property type="evidence" value="ECO:0007669"/>
    <property type="project" value="TreeGrafter"/>
</dbReference>
<sequence>MASTTPSTSFGSETAELPAYEIKEAADYRHDAKVADASDDEKAINVEDAFVKESWNNPPANKYRLCSSFALFTAASLFLSCFGVLIPEFEKDYHLSHITVSLITVGLFVGAVLTAATTNKTHLSLGRCGTGVIAGLCMGLGSLLVAIHPPWPAIPVMVFLAGYGIAALDPVASAWVGSLHHATGFLGMLQGFFGIGSTIAPLIANGMIEHEIPYYKFFYVPFALSMFGSLGFLISFWGENGAKYIRDTSSSKKSGVDQTKEILKNKVSWILGLFVLVNWGAEGIISNWTVVYLTDARGGSSSNASIVNSMFWLSYTIGRFVLVWVVGVIPRKWRGKGPMSFFISVSLILDLMFWLLPTFAGSSVAACLLGFFCGPLYPLILSMLTKLLPPHLHVGAIAIGSALGSAGSSVFPIAAGALGEYKGISMIHPLILGIYVLELVLWYCLPASSSKSMSAGRHG</sequence>
<dbReference type="InterPro" id="IPR011701">
    <property type="entry name" value="MFS"/>
</dbReference>
<feature type="transmembrane region" description="Helical" evidence="7">
    <location>
        <begin position="341"/>
        <end position="357"/>
    </location>
</feature>
<evidence type="ECO:0000313" key="10">
    <source>
        <dbReference type="Proteomes" id="UP000276215"/>
    </source>
</evidence>
<comment type="similarity">
    <text evidence="2">Belongs to the major facilitator superfamily.</text>
</comment>
<dbReference type="STRING" id="1336337.A0A3N4IXA7"/>
<keyword evidence="3" id="KW-0813">Transport</keyword>
<feature type="transmembrane region" description="Helical" evidence="7">
    <location>
        <begin position="65"/>
        <end position="86"/>
    </location>
</feature>
<dbReference type="PANTHER" id="PTHR23514:SF3">
    <property type="entry name" value="BYPASS OF STOP CODON PROTEIN 6"/>
    <property type="match status" value="1"/>
</dbReference>
<accession>A0A3N4IXA7</accession>
<organism evidence="9 10">
    <name type="scientific">Choiromyces venosus 120613-1</name>
    <dbReference type="NCBI Taxonomy" id="1336337"/>
    <lineage>
        <taxon>Eukaryota</taxon>
        <taxon>Fungi</taxon>
        <taxon>Dikarya</taxon>
        <taxon>Ascomycota</taxon>
        <taxon>Pezizomycotina</taxon>
        <taxon>Pezizomycetes</taxon>
        <taxon>Pezizales</taxon>
        <taxon>Tuberaceae</taxon>
        <taxon>Choiromyces</taxon>
    </lineage>
</organism>
<feature type="transmembrane region" description="Helical" evidence="7">
    <location>
        <begin position="426"/>
        <end position="445"/>
    </location>
</feature>
<dbReference type="InterPro" id="IPR051788">
    <property type="entry name" value="MFS_Transporter"/>
</dbReference>
<feature type="transmembrane region" description="Helical" evidence="7">
    <location>
        <begin position="216"/>
        <end position="237"/>
    </location>
</feature>
<dbReference type="InterPro" id="IPR036259">
    <property type="entry name" value="MFS_trans_sf"/>
</dbReference>
<dbReference type="AlphaFoldDB" id="A0A3N4IXA7"/>
<evidence type="ECO:0000256" key="7">
    <source>
        <dbReference type="SAM" id="Phobius"/>
    </source>
</evidence>
<feature type="transmembrane region" description="Helical" evidence="7">
    <location>
        <begin position="392"/>
        <end position="414"/>
    </location>
</feature>
<dbReference type="Gene3D" id="1.20.1250.20">
    <property type="entry name" value="MFS general substrate transporter like domains"/>
    <property type="match status" value="2"/>
</dbReference>
<dbReference type="Pfam" id="PF07690">
    <property type="entry name" value="MFS_1"/>
    <property type="match status" value="1"/>
</dbReference>
<dbReference type="GO" id="GO:0012505">
    <property type="term" value="C:endomembrane system"/>
    <property type="evidence" value="ECO:0007669"/>
    <property type="project" value="UniProtKB-SubCell"/>
</dbReference>
<evidence type="ECO:0000256" key="5">
    <source>
        <dbReference type="ARBA" id="ARBA00022989"/>
    </source>
</evidence>
<evidence type="ECO:0000313" key="9">
    <source>
        <dbReference type="EMBL" id="RPA90455.1"/>
    </source>
</evidence>
<dbReference type="InterPro" id="IPR020846">
    <property type="entry name" value="MFS_dom"/>
</dbReference>
<dbReference type="OrthoDB" id="413079at2759"/>
<feature type="transmembrane region" description="Helical" evidence="7">
    <location>
        <begin position="269"/>
        <end position="290"/>
    </location>
</feature>
<keyword evidence="5 7" id="KW-1133">Transmembrane helix</keyword>
<dbReference type="PANTHER" id="PTHR23514">
    <property type="entry name" value="BYPASS OF STOP CODON PROTEIN 6"/>
    <property type="match status" value="1"/>
</dbReference>
<feature type="transmembrane region" description="Helical" evidence="7">
    <location>
        <begin position="363"/>
        <end position="380"/>
    </location>
</feature>
<keyword evidence="4 7" id="KW-0812">Transmembrane</keyword>
<dbReference type="PROSITE" id="PS50850">
    <property type="entry name" value="MFS"/>
    <property type="match status" value="1"/>
</dbReference>
<dbReference type="FunFam" id="1.20.1250.20:FF:000286">
    <property type="entry name" value="MFS efflux transporter"/>
    <property type="match status" value="1"/>
</dbReference>
<name>A0A3N4IXA7_9PEZI</name>
<feature type="transmembrane region" description="Helical" evidence="7">
    <location>
        <begin position="310"/>
        <end position="329"/>
    </location>
</feature>
<feature type="transmembrane region" description="Helical" evidence="7">
    <location>
        <begin position="98"/>
        <end position="116"/>
    </location>
</feature>